<evidence type="ECO:0000256" key="1">
    <source>
        <dbReference type="ARBA" id="ARBA00006195"/>
    </source>
</evidence>
<evidence type="ECO:0000256" key="6">
    <source>
        <dbReference type="ARBA" id="ARBA00033443"/>
    </source>
</evidence>
<dbReference type="PANTHER" id="PTHR12215:SF10">
    <property type="entry name" value="L-AMINOADIPATE-SEMIALDEHYDE DEHYDROGENASE-PHOSPHOPANTETHEINYL TRANSFERASE"/>
    <property type="match status" value="1"/>
</dbReference>
<dbReference type="GO" id="GO:0005829">
    <property type="term" value="C:cytosol"/>
    <property type="evidence" value="ECO:0007669"/>
    <property type="project" value="TreeGrafter"/>
</dbReference>
<accession>A0A1V9X722</accession>
<evidence type="ECO:0000256" key="5">
    <source>
        <dbReference type="ARBA" id="ARBA00030484"/>
    </source>
</evidence>
<dbReference type="SUPFAM" id="SSF56214">
    <property type="entry name" value="4'-phosphopantetheinyl transferase"/>
    <property type="match status" value="2"/>
</dbReference>
<name>A0A1V9X722_9ACAR</name>
<sequence length="338" mass="37896">MNCRVSVEPEHSDAGGIEERNTADSDRTSAARPRAMRHMKLAFNISSWRPTRDEWILANRLVQRDEAERISKFAFGRDAKASMAGRLIMRRCLAESLRCDNASLHLTRTAEGRPALASAVAGFDFNVSHNGDFAVVAAGPCSRIGVDVMRMRYDGGRRITDFFDLMRRQFTPAEWRFIESSPYEAQQVKRFYRLWTLKESYVKAVGVGLDLGLHRISFNICDELRLADRLGVTSTSVEVDGRPVAGWTFHECLLDEGHCVATAVMELASATPAAASCRPTADEEDRRTPPQTDTANVGCYVQVDFGQIVRGLDPRDELSQAELATLWEGFRVKDERPF</sequence>
<evidence type="ECO:0000259" key="11">
    <source>
        <dbReference type="Pfam" id="PF22624"/>
    </source>
</evidence>
<keyword evidence="4 12" id="KW-0808">Transferase</keyword>
<feature type="region of interest" description="Disordered" evidence="9">
    <location>
        <begin position="275"/>
        <end position="294"/>
    </location>
</feature>
<evidence type="ECO:0000256" key="3">
    <source>
        <dbReference type="ARBA" id="ARBA00016301"/>
    </source>
</evidence>
<feature type="domain" description="4'-phosphopantetheinyl transferase N-terminal" evidence="11">
    <location>
        <begin position="47"/>
        <end position="139"/>
    </location>
</feature>
<dbReference type="EC" id="2.7.8.7" evidence="2"/>
<proteinExistence type="inferred from homology"/>
<dbReference type="AlphaFoldDB" id="A0A1V9X722"/>
<evidence type="ECO:0000313" key="13">
    <source>
        <dbReference type="Proteomes" id="UP000192247"/>
    </source>
</evidence>
<dbReference type="InterPro" id="IPR037143">
    <property type="entry name" value="4-PPantetheinyl_Trfase_dom_sf"/>
</dbReference>
<dbReference type="InterPro" id="IPR008278">
    <property type="entry name" value="4-PPantetheinyl_Trfase_dom"/>
</dbReference>
<comment type="catalytic activity">
    <reaction evidence="8">
        <text>apo-[ACP] + acetyl-CoA = acetyl-[ACP] + adenosine 3',5'-bisphosphate + H(+)</text>
        <dbReference type="Rhea" id="RHEA:46564"/>
        <dbReference type="Rhea" id="RHEA-COMP:9621"/>
        <dbReference type="Rhea" id="RHEA-COMP:9690"/>
        <dbReference type="ChEBI" id="CHEBI:15378"/>
        <dbReference type="ChEBI" id="CHEBI:29999"/>
        <dbReference type="ChEBI" id="CHEBI:57288"/>
        <dbReference type="ChEBI" id="CHEBI:58343"/>
        <dbReference type="ChEBI" id="CHEBI:78446"/>
    </reaction>
    <physiologicalReaction direction="left-to-right" evidence="8">
        <dbReference type="Rhea" id="RHEA:46565"/>
    </physiologicalReaction>
</comment>
<evidence type="ECO:0000256" key="9">
    <source>
        <dbReference type="SAM" id="MobiDB-lite"/>
    </source>
</evidence>
<dbReference type="FunCoup" id="A0A1V9X722">
    <property type="interactions" value="667"/>
</dbReference>
<evidence type="ECO:0000256" key="8">
    <source>
        <dbReference type="ARBA" id="ARBA00048794"/>
    </source>
</evidence>
<dbReference type="GO" id="GO:0019878">
    <property type="term" value="P:lysine biosynthetic process via aminoadipic acid"/>
    <property type="evidence" value="ECO:0007669"/>
    <property type="project" value="TreeGrafter"/>
</dbReference>
<protein>
    <recommendedName>
        <fullName evidence="3">L-aminoadipate-semialdehyde dehydrogenase-phosphopantetheinyl transferase</fullName>
        <ecNumber evidence="2">2.7.8.7</ecNumber>
    </recommendedName>
    <alternativeName>
        <fullName evidence="5">4'-phosphopantetheinyl transferase</fullName>
    </alternativeName>
    <alternativeName>
        <fullName evidence="6">Alpha-aminoadipic semialdehyde dehydrogenase-phosphopantetheinyl transferase</fullName>
    </alternativeName>
</protein>
<dbReference type="Pfam" id="PF01648">
    <property type="entry name" value="ACPS"/>
    <property type="match status" value="1"/>
</dbReference>
<dbReference type="GO" id="GO:0008897">
    <property type="term" value="F:holo-[acyl-carrier-protein] synthase activity"/>
    <property type="evidence" value="ECO:0007669"/>
    <property type="project" value="UniProtKB-EC"/>
</dbReference>
<dbReference type="InterPro" id="IPR050559">
    <property type="entry name" value="P-Pant_transferase_sf"/>
</dbReference>
<dbReference type="OrthoDB" id="26719at2759"/>
<comment type="similarity">
    <text evidence="1">Belongs to the P-Pant transferase superfamily. AcpS family.</text>
</comment>
<comment type="catalytic activity">
    <reaction evidence="7">
        <text>apo-[ACP] + CoA = holo-[ACP] + adenosine 3',5'-bisphosphate + H(+)</text>
        <dbReference type="Rhea" id="RHEA:12068"/>
        <dbReference type="Rhea" id="RHEA-COMP:9685"/>
        <dbReference type="Rhea" id="RHEA-COMP:9690"/>
        <dbReference type="ChEBI" id="CHEBI:15378"/>
        <dbReference type="ChEBI" id="CHEBI:29999"/>
        <dbReference type="ChEBI" id="CHEBI:57287"/>
        <dbReference type="ChEBI" id="CHEBI:58343"/>
        <dbReference type="ChEBI" id="CHEBI:64479"/>
        <dbReference type="EC" id="2.7.8.7"/>
    </reaction>
    <physiologicalReaction direction="left-to-right" evidence="7">
        <dbReference type="Rhea" id="RHEA:12069"/>
    </physiologicalReaction>
</comment>
<evidence type="ECO:0000256" key="4">
    <source>
        <dbReference type="ARBA" id="ARBA00022679"/>
    </source>
</evidence>
<dbReference type="FunFam" id="3.90.470.20:FF:000003">
    <property type="entry name" value="L-aminoadipate-semialdehyde dehydrogenase-phosphopantetheinyl transferase"/>
    <property type="match status" value="1"/>
</dbReference>
<dbReference type="Proteomes" id="UP000192247">
    <property type="component" value="Unassembled WGS sequence"/>
</dbReference>
<feature type="compositionally biased region" description="Basic and acidic residues" evidence="9">
    <location>
        <begin position="7"/>
        <end position="29"/>
    </location>
</feature>
<dbReference type="STRING" id="418985.A0A1V9X722"/>
<comment type="caution">
    <text evidence="12">The sequence shown here is derived from an EMBL/GenBank/DDBJ whole genome shotgun (WGS) entry which is preliminary data.</text>
</comment>
<dbReference type="Pfam" id="PF22624">
    <property type="entry name" value="AASDHPPT_N"/>
    <property type="match status" value="1"/>
</dbReference>
<reference evidence="12 13" key="1">
    <citation type="journal article" date="2017" name="Gigascience">
        <title>Draft genome of the honey bee ectoparasitic mite, Tropilaelaps mercedesae, is shaped by the parasitic life history.</title>
        <authorList>
            <person name="Dong X."/>
            <person name="Armstrong S.D."/>
            <person name="Xia D."/>
            <person name="Makepeace B.L."/>
            <person name="Darby A.C."/>
            <person name="Kadowaki T."/>
        </authorList>
    </citation>
    <scope>NUCLEOTIDE SEQUENCE [LARGE SCALE GENOMIC DNA]</scope>
    <source>
        <strain evidence="12">Wuxi-XJTLU</strain>
    </source>
</reference>
<dbReference type="InterPro" id="IPR055066">
    <property type="entry name" value="AASDHPPT_N"/>
</dbReference>
<evidence type="ECO:0000256" key="7">
    <source>
        <dbReference type="ARBA" id="ARBA00048641"/>
    </source>
</evidence>
<organism evidence="12 13">
    <name type="scientific">Tropilaelaps mercedesae</name>
    <dbReference type="NCBI Taxonomy" id="418985"/>
    <lineage>
        <taxon>Eukaryota</taxon>
        <taxon>Metazoa</taxon>
        <taxon>Ecdysozoa</taxon>
        <taxon>Arthropoda</taxon>
        <taxon>Chelicerata</taxon>
        <taxon>Arachnida</taxon>
        <taxon>Acari</taxon>
        <taxon>Parasitiformes</taxon>
        <taxon>Mesostigmata</taxon>
        <taxon>Gamasina</taxon>
        <taxon>Dermanyssoidea</taxon>
        <taxon>Laelapidae</taxon>
        <taxon>Tropilaelaps</taxon>
    </lineage>
</organism>
<keyword evidence="13" id="KW-1185">Reference proteome</keyword>
<dbReference type="GO" id="GO:0000287">
    <property type="term" value="F:magnesium ion binding"/>
    <property type="evidence" value="ECO:0007669"/>
    <property type="project" value="InterPro"/>
</dbReference>
<dbReference type="EMBL" id="MNPL01021543">
    <property type="protein sequence ID" value="OQR69304.1"/>
    <property type="molecule type" value="Genomic_DNA"/>
</dbReference>
<feature type="region of interest" description="Disordered" evidence="9">
    <location>
        <begin position="1"/>
        <end position="33"/>
    </location>
</feature>
<feature type="domain" description="4'-phosphopantetheinyl transferase" evidence="10">
    <location>
        <begin position="143"/>
        <end position="223"/>
    </location>
</feature>
<dbReference type="InParanoid" id="A0A1V9X722"/>
<gene>
    <name evidence="12" type="ORF">BIW11_01873</name>
</gene>
<dbReference type="Gene3D" id="3.90.470.20">
    <property type="entry name" value="4'-phosphopantetheinyl transferase domain"/>
    <property type="match status" value="2"/>
</dbReference>
<dbReference type="PANTHER" id="PTHR12215">
    <property type="entry name" value="PHOSPHOPANTETHEINE TRANSFERASE"/>
    <property type="match status" value="1"/>
</dbReference>
<evidence type="ECO:0000313" key="12">
    <source>
        <dbReference type="EMBL" id="OQR69304.1"/>
    </source>
</evidence>
<evidence type="ECO:0000256" key="2">
    <source>
        <dbReference type="ARBA" id="ARBA00013172"/>
    </source>
</evidence>
<evidence type="ECO:0000259" key="10">
    <source>
        <dbReference type="Pfam" id="PF01648"/>
    </source>
</evidence>